<dbReference type="EMBL" id="PVWG01000005">
    <property type="protein sequence ID" value="PSB20622.1"/>
    <property type="molecule type" value="Genomic_DNA"/>
</dbReference>
<keyword evidence="2" id="KW-1185">Reference proteome</keyword>
<organism evidence="1 2">
    <name type="scientific">Phormidesmis priestleyi ULC007</name>
    <dbReference type="NCBI Taxonomy" id="1920490"/>
    <lineage>
        <taxon>Bacteria</taxon>
        <taxon>Bacillati</taxon>
        <taxon>Cyanobacteriota</taxon>
        <taxon>Cyanophyceae</taxon>
        <taxon>Leptolyngbyales</taxon>
        <taxon>Leptolyngbyaceae</taxon>
        <taxon>Phormidesmis</taxon>
    </lineage>
</organism>
<evidence type="ECO:0000313" key="1">
    <source>
        <dbReference type="EMBL" id="PSB20622.1"/>
    </source>
</evidence>
<gene>
    <name evidence="1" type="ORF">C7B65_06880</name>
</gene>
<reference evidence="1 2" key="1">
    <citation type="submission" date="2018-02" db="EMBL/GenBank/DDBJ databases">
        <authorList>
            <person name="Cohen D.B."/>
            <person name="Kent A.D."/>
        </authorList>
    </citation>
    <scope>NUCLEOTIDE SEQUENCE [LARGE SCALE GENOMIC DNA]</scope>
    <source>
        <strain evidence="1 2">ULC007</strain>
    </source>
</reference>
<dbReference type="Proteomes" id="UP000238634">
    <property type="component" value="Unassembled WGS sequence"/>
</dbReference>
<dbReference type="SUPFAM" id="SSF63829">
    <property type="entry name" value="Calcium-dependent phosphotriesterase"/>
    <property type="match status" value="1"/>
</dbReference>
<dbReference type="RefSeq" id="WP_073070089.1">
    <property type="nucleotide sequence ID" value="NZ_MPPI01000005.1"/>
</dbReference>
<proteinExistence type="predicted"/>
<name>A0A2T1DJH0_9CYAN</name>
<reference evidence="1 2" key="2">
    <citation type="submission" date="2018-03" db="EMBL/GenBank/DDBJ databases">
        <title>The ancient ancestry and fast evolution of plastids.</title>
        <authorList>
            <person name="Moore K.R."/>
            <person name="Magnabosco C."/>
            <person name="Momper L."/>
            <person name="Gold D.A."/>
            <person name="Bosak T."/>
            <person name="Fournier G.P."/>
        </authorList>
    </citation>
    <scope>NUCLEOTIDE SEQUENCE [LARGE SCALE GENOMIC DNA]</scope>
    <source>
        <strain evidence="1 2">ULC007</strain>
    </source>
</reference>
<dbReference type="AlphaFoldDB" id="A0A2T1DJH0"/>
<evidence type="ECO:0000313" key="2">
    <source>
        <dbReference type="Proteomes" id="UP000238634"/>
    </source>
</evidence>
<sequence length="152" mass="15912">MSSPLQKNPTISTIAQGLNLYTLQGVAVSSSGFMVPTLDGEVLQISPQGTIVPLVDLQKLNLGIPFGIATHDSDLIVTTSDYFPNHYLLRVKLNGTVTTIADLSELSGDAGAPFGVAVSDDDYIVTLSTDVVEATGLLLRINAAGATPKLQN</sequence>
<protein>
    <submittedName>
        <fullName evidence="1">Uncharacterized protein</fullName>
    </submittedName>
</protein>
<comment type="caution">
    <text evidence="1">The sequence shown here is derived from an EMBL/GenBank/DDBJ whole genome shotgun (WGS) entry which is preliminary data.</text>
</comment>
<dbReference type="Gene3D" id="2.80.10.50">
    <property type="match status" value="1"/>
</dbReference>
<accession>A0A2T1DJH0</accession>
<dbReference type="OrthoDB" id="527472at2"/>